<comment type="similarity">
    <text evidence="2 5">Belongs to the glycosyltransferase 10 family.</text>
</comment>
<comment type="caution">
    <text evidence="8">The sequence shown here is derived from an EMBL/GenBank/DDBJ whole genome shotgun (WGS) entry which is preliminary data.</text>
</comment>
<feature type="region of interest" description="Disordered" evidence="6">
    <location>
        <begin position="379"/>
        <end position="408"/>
    </location>
</feature>
<gene>
    <name evidence="8" type="ORF">ACHAXA_008676</name>
</gene>
<dbReference type="InterPro" id="IPR001503">
    <property type="entry name" value="Glyco_trans_10"/>
</dbReference>
<accession>A0ABD3RX88</accession>
<evidence type="ECO:0000256" key="4">
    <source>
        <dbReference type="ARBA" id="ARBA00022679"/>
    </source>
</evidence>
<dbReference type="Proteomes" id="UP001530377">
    <property type="component" value="Unassembled WGS sequence"/>
</dbReference>
<keyword evidence="9" id="KW-1185">Reference proteome</keyword>
<evidence type="ECO:0000256" key="1">
    <source>
        <dbReference type="ARBA" id="ARBA00004922"/>
    </source>
</evidence>
<evidence type="ECO:0000256" key="3">
    <source>
        <dbReference type="ARBA" id="ARBA00022676"/>
    </source>
</evidence>
<comment type="subcellular location">
    <subcellularLocation>
        <location evidence="5">Golgi apparatus</location>
        <location evidence="5">Golgi stack membrane</location>
        <topology evidence="5">Single-pass type II membrane protein</topology>
    </subcellularLocation>
</comment>
<reference evidence="8 9" key="1">
    <citation type="submission" date="2024-10" db="EMBL/GenBank/DDBJ databases">
        <title>Updated reference genomes for cyclostephanoid diatoms.</title>
        <authorList>
            <person name="Roberts W.R."/>
            <person name="Alverson A.J."/>
        </authorList>
    </citation>
    <scope>NUCLEOTIDE SEQUENCE [LARGE SCALE GENOMIC DNA]</scope>
    <source>
        <strain evidence="8 9">AJA228-03</strain>
    </source>
</reference>
<keyword evidence="5" id="KW-0472">Membrane</keyword>
<dbReference type="InterPro" id="IPR055270">
    <property type="entry name" value="Glyco_tran_10_C"/>
</dbReference>
<dbReference type="Gene3D" id="3.40.50.11660">
    <property type="entry name" value="Glycosyl transferase family 10, C-terminal domain"/>
    <property type="match status" value="1"/>
</dbReference>
<dbReference type="PANTHER" id="PTHR11929:SF220">
    <property type="entry name" value="FUCOSYLTRANSFERASE"/>
    <property type="match status" value="1"/>
</dbReference>
<dbReference type="AlphaFoldDB" id="A0ABD3RX88"/>
<keyword evidence="3 5" id="KW-0328">Glycosyltransferase</keyword>
<keyword evidence="4 5" id="KW-0808">Transferase</keyword>
<dbReference type="GO" id="GO:0032580">
    <property type="term" value="C:Golgi cisterna membrane"/>
    <property type="evidence" value="ECO:0007669"/>
    <property type="project" value="UniProtKB-SubCell"/>
</dbReference>
<keyword evidence="5" id="KW-0333">Golgi apparatus</keyword>
<sequence>MPDGGWRRPGRRGLPRTTAPKKWGSNTPSPSCAIAILTVLWSMSSLRMMSMNIDFSSRSRHVLGWWSDDGDGGGGRGRGRDDVVDRTMIETMRSLISSTPVQVRYNITISGGPHHMVGYKFDHCEVSCNYVVGGDGGGRDGGTADPVDGHFDRDISLTMESIANYPEHDYATSKRDHRIVMNTQLISDIPMHYNNWDYQYLRPIEYDAKPEITMASAFVSNCGAKSFRMRAIEALRMHNVTIEQYGKCDRTRAAHNNDKSAALSRHVFTLAFENSEEEDYVTEKFFQAYEAGTIPVYLGAPNVDDYAPMSETYLHLRDMDDVPNVANRMHEIANDPELYRHYLRYKTLGLSDKFLALTDMTVPHTFCQACYAYADDKNDQHDRGRTRVGSNDDNDDNNNATTSHSCRMTIPNTSTTVRRYYVRERTQFVYRDLFVTSKTDDLDDVTYDDFLANLHDAFRGYRPTWTYYRDEMGRNARDDANRTAPFRLRIYRICDRHTNVKTCLYSNDSPLVLRDDSSLRRWLIQNPCGELAVVFV</sequence>
<dbReference type="InterPro" id="IPR038577">
    <property type="entry name" value="GT10-like_C_sf"/>
</dbReference>
<evidence type="ECO:0000256" key="6">
    <source>
        <dbReference type="SAM" id="MobiDB-lite"/>
    </source>
</evidence>
<dbReference type="SUPFAM" id="SSF53756">
    <property type="entry name" value="UDP-Glycosyltransferase/glycogen phosphorylase"/>
    <property type="match status" value="1"/>
</dbReference>
<evidence type="ECO:0000256" key="5">
    <source>
        <dbReference type="RuleBase" id="RU003832"/>
    </source>
</evidence>
<dbReference type="GO" id="GO:0016757">
    <property type="term" value="F:glycosyltransferase activity"/>
    <property type="evidence" value="ECO:0007669"/>
    <property type="project" value="UniProtKB-UniRule"/>
</dbReference>
<evidence type="ECO:0000256" key="2">
    <source>
        <dbReference type="ARBA" id="ARBA00008919"/>
    </source>
</evidence>
<organism evidence="8 9">
    <name type="scientific">Cyclostephanos tholiformis</name>
    <dbReference type="NCBI Taxonomy" id="382380"/>
    <lineage>
        <taxon>Eukaryota</taxon>
        <taxon>Sar</taxon>
        <taxon>Stramenopiles</taxon>
        <taxon>Ochrophyta</taxon>
        <taxon>Bacillariophyta</taxon>
        <taxon>Coscinodiscophyceae</taxon>
        <taxon>Thalassiosirophycidae</taxon>
        <taxon>Stephanodiscales</taxon>
        <taxon>Stephanodiscaceae</taxon>
        <taxon>Cyclostephanos</taxon>
    </lineage>
</organism>
<evidence type="ECO:0000313" key="9">
    <source>
        <dbReference type="Proteomes" id="UP001530377"/>
    </source>
</evidence>
<dbReference type="Pfam" id="PF00852">
    <property type="entry name" value="Glyco_transf_10"/>
    <property type="match status" value="1"/>
</dbReference>
<feature type="region of interest" description="Disordered" evidence="6">
    <location>
        <begin position="1"/>
        <end position="27"/>
    </location>
</feature>
<feature type="domain" description="Fucosyltransferase C-terminal" evidence="7">
    <location>
        <begin position="214"/>
        <end position="379"/>
    </location>
</feature>
<proteinExistence type="inferred from homology"/>
<protein>
    <recommendedName>
        <fullName evidence="5">Fucosyltransferase</fullName>
        <ecNumber evidence="5">2.4.1.-</ecNumber>
    </recommendedName>
</protein>
<dbReference type="EMBL" id="JALLPB020000130">
    <property type="protein sequence ID" value="KAL3816813.1"/>
    <property type="molecule type" value="Genomic_DNA"/>
</dbReference>
<dbReference type="PANTHER" id="PTHR11929">
    <property type="entry name" value="ALPHA- 1,3 -FUCOSYLTRANSFERASE"/>
    <property type="match status" value="1"/>
</dbReference>
<keyword evidence="5" id="KW-0812">Transmembrane</keyword>
<evidence type="ECO:0000313" key="8">
    <source>
        <dbReference type="EMBL" id="KAL3816813.1"/>
    </source>
</evidence>
<name>A0ABD3RX88_9STRA</name>
<evidence type="ECO:0000259" key="7">
    <source>
        <dbReference type="Pfam" id="PF00852"/>
    </source>
</evidence>
<comment type="pathway">
    <text evidence="1">Protein modification; protein glycosylation.</text>
</comment>
<dbReference type="EC" id="2.4.1.-" evidence="5"/>